<organism evidence="2 3">
    <name type="scientific">Prymnesium parvum</name>
    <name type="common">Toxic golden alga</name>
    <dbReference type="NCBI Taxonomy" id="97485"/>
    <lineage>
        <taxon>Eukaryota</taxon>
        <taxon>Haptista</taxon>
        <taxon>Haptophyta</taxon>
        <taxon>Prymnesiophyceae</taxon>
        <taxon>Prymnesiales</taxon>
        <taxon>Prymnesiaceae</taxon>
        <taxon>Prymnesium</taxon>
    </lineage>
</organism>
<reference evidence="2 3" key="1">
    <citation type="journal article" date="2024" name="Science">
        <title>Giant polyketide synthase enzymes in the biosynthesis of giant marine polyether toxins.</title>
        <authorList>
            <person name="Fallon T.R."/>
            <person name="Shende V.V."/>
            <person name="Wierzbicki I.H."/>
            <person name="Pendleton A.L."/>
            <person name="Watervoot N.F."/>
            <person name="Auber R.P."/>
            <person name="Gonzalez D.J."/>
            <person name="Wisecaver J.H."/>
            <person name="Moore B.S."/>
        </authorList>
    </citation>
    <scope>NUCLEOTIDE SEQUENCE [LARGE SCALE GENOMIC DNA]</scope>
    <source>
        <strain evidence="2 3">12B1</strain>
    </source>
</reference>
<dbReference type="Proteomes" id="UP001515480">
    <property type="component" value="Unassembled WGS sequence"/>
</dbReference>
<feature type="compositionally biased region" description="Acidic residues" evidence="1">
    <location>
        <begin position="573"/>
        <end position="585"/>
    </location>
</feature>
<proteinExistence type="predicted"/>
<feature type="compositionally biased region" description="Acidic residues" evidence="1">
    <location>
        <begin position="489"/>
        <end position="507"/>
    </location>
</feature>
<feature type="compositionally biased region" description="Acidic residues" evidence="1">
    <location>
        <begin position="513"/>
        <end position="527"/>
    </location>
</feature>
<feature type="compositionally biased region" description="Basic and acidic residues" evidence="1">
    <location>
        <begin position="442"/>
        <end position="455"/>
    </location>
</feature>
<feature type="compositionally biased region" description="Acidic residues" evidence="1">
    <location>
        <begin position="456"/>
        <end position="468"/>
    </location>
</feature>
<feature type="compositionally biased region" description="Basic and acidic residues" evidence="1">
    <location>
        <begin position="528"/>
        <end position="537"/>
    </location>
</feature>
<feature type="compositionally biased region" description="Low complexity" evidence="1">
    <location>
        <begin position="538"/>
        <end position="551"/>
    </location>
</feature>
<evidence type="ECO:0000256" key="1">
    <source>
        <dbReference type="SAM" id="MobiDB-lite"/>
    </source>
</evidence>
<feature type="compositionally biased region" description="Acidic residues" evidence="1">
    <location>
        <begin position="384"/>
        <end position="393"/>
    </location>
</feature>
<feature type="compositionally biased region" description="Basic and acidic residues" evidence="1">
    <location>
        <begin position="617"/>
        <end position="627"/>
    </location>
</feature>
<evidence type="ECO:0000313" key="3">
    <source>
        <dbReference type="Proteomes" id="UP001515480"/>
    </source>
</evidence>
<comment type="caution">
    <text evidence="2">The sequence shown here is derived from an EMBL/GenBank/DDBJ whole genome shotgun (WGS) entry which is preliminary data.</text>
</comment>
<name>A0AB34IJ51_PRYPA</name>
<dbReference type="AlphaFoldDB" id="A0AB34IJ51"/>
<evidence type="ECO:0000313" key="2">
    <source>
        <dbReference type="EMBL" id="KAL1498941.1"/>
    </source>
</evidence>
<keyword evidence="3" id="KW-1185">Reference proteome</keyword>
<feature type="compositionally biased region" description="Basic and acidic residues" evidence="1">
    <location>
        <begin position="394"/>
        <end position="404"/>
    </location>
</feature>
<accession>A0AB34IJ51</accession>
<feature type="region of interest" description="Disordered" evidence="1">
    <location>
        <begin position="384"/>
        <end position="631"/>
    </location>
</feature>
<dbReference type="EMBL" id="JBGBPQ010000026">
    <property type="protein sequence ID" value="KAL1498941.1"/>
    <property type="molecule type" value="Genomic_DNA"/>
</dbReference>
<feature type="compositionally biased region" description="Basic and acidic residues" evidence="1">
    <location>
        <begin position="586"/>
        <end position="606"/>
    </location>
</feature>
<gene>
    <name evidence="2" type="ORF">AB1Y20_013462</name>
</gene>
<protein>
    <submittedName>
        <fullName evidence="2">Uncharacterized protein</fullName>
    </submittedName>
</protein>
<sequence length="836" mass="91512">MNRELLVLRGLNTAPSLQVCLSSDGLSSTSVGESQDCPRWSPSDYPHVLTWRSLPKHSPSRQHLAEAAPSDRSASTVPTAFLALEAELRRHLLIRIRGEEAHLLDGYHLSHVEALRMAPRGAIGQHQRLGCGHLLVTVSLCGAPQLTVGEQRFVLRAGDACALFGCEEARYALQPTAHAESFSLAFCFICGASIDIAVQQGRAPLPALPAGSLVEATFSEATREHYPSSYPALVLHPDAAAIYTLPPDDLPSLAPLAAALGHPTLCVHPSPPSPTSLALLFLPTPPYRSPPPHADVVHFVPRHCMVPLARGRLGARGSAAAAREAECWSAALEEVWRRGARGIAPRGAALLQLRRVEERLCQLRREQHLLRMEKALLEQTCAGEMEEGDEEGDSREAVEEKGSEEAGGMGREEAADEEASADEASGLDLSDDEALNINGEGWRSDSEDMTHREVAVEEEMEEDEEESPESNTEARRGASETAVVSPLIEAEDERPMEDDEVSDDLGDGQEREDTGEEVEGEEEEARGEEEGHKEGVAKDAASGGEASKASSLEQRKRMVAPGRVDEAPSAEDFSLEEDDVSDEQESEGRSEGRSEDAHEEEPRDAARPAAARGRQRASREARADDQWSTHCPSPGERVRVWWSAYDSYTGTVLRVHAELHYLCFTVQYDNGRRIEHSLSRVGRGDRLRVEKLADERRCIRLCCAITCARLVDPAKGERCRHAANCNFDALREVVRKGRGCPVAGCAFQRELRTVRHIQRDKALCRKLTEVPLSVSHVTVCEDGQLEWESATPTGVVDLTGDGEREVIDVSSGEEEAPFSQGKRQKVLPFPENKVLI</sequence>